<organism evidence="1 2">
    <name type="scientific">Limnothrix redekei LRLZ20PSL1</name>
    <dbReference type="NCBI Taxonomy" id="3112953"/>
    <lineage>
        <taxon>Bacteria</taxon>
        <taxon>Bacillati</taxon>
        <taxon>Cyanobacteriota</taxon>
        <taxon>Cyanophyceae</taxon>
        <taxon>Pseudanabaenales</taxon>
        <taxon>Pseudanabaenaceae</taxon>
        <taxon>Limnothrix</taxon>
    </lineage>
</organism>
<keyword evidence="2" id="KW-1185">Reference proteome</keyword>
<proteinExistence type="predicted"/>
<comment type="caution">
    <text evidence="1">The sequence shown here is derived from an EMBL/GenBank/DDBJ whole genome shotgun (WGS) entry which is preliminary data.</text>
</comment>
<dbReference type="RefSeq" id="WP_393011852.1">
    <property type="nucleotide sequence ID" value="NZ_JAZAQF010000043.1"/>
</dbReference>
<protein>
    <submittedName>
        <fullName evidence="1">DUF262 domain-containing protein</fullName>
    </submittedName>
</protein>
<accession>A0ABW7CBC7</accession>
<name>A0ABW7CBC7_9CYAN</name>
<dbReference type="EMBL" id="JAZAQF010000043">
    <property type="protein sequence ID" value="MFG3817449.1"/>
    <property type="molecule type" value="Genomic_DNA"/>
</dbReference>
<evidence type="ECO:0000313" key="1">
    <source>
        <dbReference type="EMBL" id="MFG3817449.1"/>
    </source>
</evidence>
<dbReference type="Proteomes" id="UP001604335">
    <property type="component" value="Unassembled WGS sequence"/>
</dbReference>
<reference evidence="2" key="1">
    <citation type="journal article" date="2024" name="Algal Res.">
        <title>Biochemical, toxicological and genomic investigation of a high-biomass producing Limnothrix strain isolated from Italian shallow drinking water reservoir.</title>
        <authorList>
            <person name="Simonazzi M."/>
            <person name="Shishido T.K."/>
            <person name="Delbaje E."/>
            <person name="Wahlsten M."/>
            <person name="Fewer D.P."/>
            <person name="Sivonen K."/>
            <person name="Pezzolesi L."/>
            <person name="Pistocchi R."/>
        </authorList>
    </citation>
    <scope>NUCLEOTIDE SEQUENCE [LARGE SCALE GENOMIC DNA]</scope>
    <source>
        <strain evidence="2">LRLZ20PSL1</strain>
    </source>
</reference>
<gene>
    <name evidence="1" type="ORF">VPK24_07345</name>
</gene>
<sequence>MKANPYNVAKVFSNGGAVHYVLPYFQRQYSWEEKNWDDFLEDTALAAITRYNNST</sequence>
<evidence type="ECO:0000313" key="2">
    <source>
        <dbReference type="Proteomes" id="UP001604335"/>
    </source>
</evidence>